<accession>A0ABU6V403</accession>
<name>A0ABU6V403_9FABA</name>
<evidence type="ECO:0000256" key="1">
    <source>
        <dbReference type="SAM" id="MobiDB-lite"/>
    </source>
</evidence>
<keyword evidence="3" id="KW-1185">Reference proteome</keyword>
<sequence length="288" mass="30741">MDFENDEEAAVLTNGGGAEDAILDVRTVARNSGLGAVAKGKVVHKLPPNLPSEGGSKTRSSKHALGEYRSTPVSNVTEVDVVAKKKGEARCTLDSAVKSHAVAVVMNTENLRTSVRVLCRVCLIIAKPPPLLKAVFPWDHVRSESSLDGGGGTAEDGSDGVGCALDDACVGGVRSGGGTLWNGSIRSPNFSLNLQKQTLPRDIEVVPVFFTLDAPWRVVDTRKKVADAVGNASAIVKEIEFGANGFGLLNLVFEAQTKKENEDYLISYPLKLRMVTLLVLDQLQFVWG</sequence>
<protein>
    <submittedName>
        <fullName evidence="2">Uncharacterized protein</fullName>
    </submittedName>
</protein>
<dbReference type="Proteomes" id="UP001341840">
    <property type="component" value="Unassembled WGS sequence"/>
</dbReference>
<comment type="caution">
    <text evidence="2">The sequence shown here is derived from an EMBL/GenBank/DDBJ whole genome shotgun (WGS) entry which is preliminary data.</text>
</comment>
<gene>
    <name evidence="2" type="ORF">PIB30_003458</name>
</gene>
<evidence type="ECO:0000313" key="3">
    <source>
        <dbReference type="Proteomes" id="UP001341840"/>
    </source>
</evidence>
<feature type="region of interest" description="Disordered" evidence="1">
    <location>
        <begin position="45"/>
        <end position="66"/>
    </location>
</feature>
<organism evidence="2 3">
    <name type="scientific">Stylosanthes scabra</name>
    <dbReference type="NCBI Taxonomy" id="79078"/>
    <lineage>
        <taxon>Eukaryota</taxon>
        <taxon>Viridiplantae</taxon>
        <taxon>Streptophyta</taxon>
        <taxon>Embryophyta</taxon>
        <taxon>Tracheophyta</taxon>
        <taxon>Spermatophyta</taxon>
        <taxon>Magnoliopsida</taxon>
        <taxon>eudicotyledons</taxon>
        <taxon>Gunneridae</taxon>
        <taxon>Pentapetalae</taxon>
        <taxon>rosids</taxon>
        <taxon>fabids</taxon>
        <taxon>Fabales</taxon>
        <taxon>Fabaceae</taxon>
        <taxon>Papilionoideae</taxon>
        <taxon>50 kb inversion clade</taxon>
        <taxon>dalbergioids sensu lato</taxon>
        <taxon>Dalbergieae</taxon>
        <taxon>Pterocarpus clade</taxon>
        <taxon>Stylosanthes</taxon>
    </lineage>
</organism>
<proteinExistence type="predicted"/>
<dbReference type="EMBL" id="JASCZI010151041">
    <property type="protein sequence ID" value="MED6167485.1"/>
    <property type="molecule type" value="Genomic_DNA"/>
</dbReference>
<evidence type="ECO:0000313" key="2">
    <source>
        <dbReference type="EMBL" id="MED6167485.1"/>
    </source>
</evidence>
<reference evidence="2 3" key="1">
    <citation type="journal article" date="2023" name="Plants (Basel)">
        <title>Bridging the Gap: Combining Genomics and Transcriptomics Approaches to Understand Stylosanthes scabra, an Orphan Legume from the Brazilian Caatinga.</title>
        <authorList>
            <person name="Ferreira-Neto J.R.C."/>
            <person name="da Silva M.D."/>
            <person name="Binneck E."/>
            <person name="de Melo N.F."/>
            <person name="da Silva R.H."/>
            <person name="de Melo A.L.T.M."/>
            <person name="Pandolfi V."/>
            <person name="Bustamante F.O."/>
            <person name="Brasileiro-Vidal A.C."/>
            <person name="Benko-Iseppon A.M."/>
        </authorList>
    </citation>
    <scope>NUCLEOTIDE SEQUENCE [LARGE SCALE GENOMIC DNA]</scope>
    <source>
        <tissue evidence="2">Leaves</tissue>
    </source>
</reference>